<evidence type="ECO:0000256" key="7">
    <source>
        <dbReference type="SAM" id="MobiDB-lite"/>
    </source>
</evidence>
<dbReference type="OrthoDB" id="174989at2"/>
<keyword evidence="5" id="KW-0802">TPR repeat</keyword>
<evidence type="ECO:0000313" key="10">
    <source>
        <dbReference type="EMBL" id="TCV95579.1"/>
    </source>
</evidence>
<keyword evidence="6" id="KW-0135">Cellulose biosynthesis</keyword>
<evidence type="ECO:0000256" key="2">
    <source>
        <dbReference type="ARBA" id="ARBA00005186"/>
    </source>
</evidence>
<proteinExistence type="predicted"/>
<dbReference type="Proteomes" id="UP000295719">
    <property type="component" value="Unassembled WGS sequence"/>
</dbReference>
<accession>A0A4V6P459</accession>
<dbReference type="InterPro" id="IPR011990">
    <property type="entry name" value="TPR-like_helical_dom_sf"/>
</dbReference>
<feature type="domain" description="Cellulose synthase operon C C-terminal" evidence="9">
    <location>
        <begin position="915"/>
        <end position="1307"/>
    </location>
</feature>
<dbReference type="InterPro" id="IPR008410">
    <property type="entry name" value="BCSC_C"/>
</dbReference>
<organism evidence="10 11">
    <name type="scientific">Biostraticola tofi</name>
    <dbReference type="NCBI Taxonomy" id="466109"/>
    <lineage>
        <taxon>Bacteria</taxon>
        <taxon>Pseudomonadati</taxon>
        <taxon>Pseudomonadota</taxon>
        <taxon>Gammaproteobacteria</taxon>
        <taxon>Enterobacterales</taxon>
        <taxon>Bruguierivoracaceae</taxon>
        <taxon>Biostraticola</taxon>
    </lineage>
</organism>
<evidence type="ECO:0000259" key="9">
    <source>
        <dbReference type="Pfam" id="PF05420"/>
    </source>
</evidence>
<dbReference type="GO" id="GO:0019867">
    <property type="term" value="C:outer membrane"/>
    <property type="evidence" value="ECO:0007669"/>
    <property type="project" value="InterPro"/>
</dbReference>
<evidence type="ECO:0000256" key="1">
    <source>
        <dbReference type="ARBA" id="ARBA00003476"/>
    </source>
</evidence>
<dbReference type="RefSeq" id="WP_131865678.1">
    <property type="nucleotide sequence ID" value="NZ_SMCR01000005.1"/>
</dbReference>
<dbReference type="PANTHER" id="PTHR45586:SF1">
    <property type="entry name" value="LIPOPOLYSACCHARIDE ASSEMBLY PROTEIN B"/>
    <property type="match status" value="1"/>
</dbReference>
<dbReference type="GO" id="GO:0030244">
    <property type="term" value="P:cellulose biosynthetic process"/>
    <property type="evidence" value="ECO:0007669"/>
    <property type="project" value="UniProtKB-KW"/>
</dbReference>
<evidence type="ECO:0000256" key="5">
    <source>
        <dbReference type="ARBA" id="ARBA00022803"/>
    </source>
</evidence>
<dbReference type="SMART" id="SM00028">
    <property type="entry name" value="TPR"/>
    <property type="match status" value="7"/>
</dbReference>
<evidence type="ECO:0000256" key="8">
    <source>
        <dbReference type="SAM" id="SignalP"/>
    </source>
</evidence>
<dbReference type="EMBL" id="SMCR01000005">
    <property type="protein sequence ID" value="TCV95579.1"/>
    <property type="molecule type" value="Genomic_DNA"/>
</dbReference>
<dbReference type="GO" id="GO:0006011">
    <property type="term" value="P:UDP-alpha-D-glucose metabolic process"/>
    <property type="evidence" value="ECO:0007669"/>
    <property type="project" value="InterPro"/>
</dbReference>
<gene>
    <name evidence="10" type="ORF">EDC52_105182</name>
</gene>
<reference evidence="10 11" key="1">
    <citation type="submission" date="2019-03" db="EMBL/GenBank/DDBJ databases">
        <title>Genomic Encyclopedia of Type Strains, Phase IV (KMG-IV): sequencing the most valuable type-strain genomes for metagenomic binning, comparative biology and taxonomic classification.</title>
        <authorList>
            <person name="Goeker M."/>
        </authorList>
    </citation>
    <scope>NUCLEOTIDE SEQUENCE [LARGE SCALE GENOMIC DNA]</scope>
    <source>
        <strain evidence="10 11">DSM 19580</strain>
    </source>
</reference>
<evidence type="ECO:0000256" key="4">
    <source>
        <dbReference type="ARBA" id="ARBA00022737"/>
    </source>
</evidence>
<feature type="region of interest" description="Disordered" evidence="7">
    <location>
        <begin position="978"/>
        <end position="1008"/>
    </location>
</feature>
<evidence type="ECO:0000313" key="11">
    <source>
        <dbReference type="Proteomes" id="UP000295719"/>
    </source>
</evidence>
<keyword evidence="4" id="KW-0677">Repeat</keyword>
<dbReference type="PANTHER" id="PTHR45586">
    <property type="entry name" value="TPR REPEAT-CONTAINING PROTEIN PA4667"/>
    <property type="match status" value="1"/>
</dbReference>
<dbReference type="Pfam" id="PF05420">
    <property type="entry name" value="BCSC_C"/>
    <property type="match status" value="1"/>
</dbReference>
<name>A0A4V6P459_9GAMM</name>
<feature type="chain" id="PRO_5020759215" evidence="8">
    <location>
        <begin position="30"/>
        <end position="1310"/>
    </location>
</feature>
<comment type="function">
    <text evidence="1">Required for maximal bacterial cellulose synthesis.</text>
</comment>
<sequence length="1310" mass="139854">MKRVIKKDVKTFCAASLAGLTLISGLAQAADNSPAINALLTQATYWHERSHDELAQESLQKILAVDENNADALYLLSLYALRSGKQADALKWRQRFSDVSPNDSRLQSLESASTLQTISPALLANVRQLSAQGNTARAIEGYRALFQGKPPIDSLAVEYYETLAGIPASRPQAIAGLRDRIAQQPRDISAKLALGRILSYEDSSRREGITLLTSLAASHKEADSALRQALLWMSPQPGDKALYDSFIQRHPTDSGVMQHFQQSVGGAEKGEGYTALNSGDTATARTRFENVLTVNPNDGDALAGLGYIAMRSGDFTTAENYLNQAVKQGGPNSSQWAALAKDAKFYGDLDKAKTAVSSGNIDSALELSAPLVQADGDKGAAASLFRADVLRRRGDLSGAEQTYRGVLGREADNVDAKLGLYYTLRQANKSTEAQQLLQTIPRDKRPPLSAGGVNVDPLRRQAGQALQANDPLRAMNLLQQALEKQPSNIWVKLDMARLLQKQGDSAQAQSLMASISPRGAPADNLYAAALFASETNRWASASQLLSSIPESRRNRAMRSLAARVRFNEQMTSAEQYIRQGNRNAALNTLRALAQTPPSAPSDIGNLAHNLQQLGDETTALELIRNNLRSGIKGTANEYAAQVGVLTQAGLTAEAEAILNNPSIAATTTPAELSRLRQGAVINQADELRERGQFAAAYDKLIVALQNDPQNADLMLAMARLYQSGKMDDQAAKVYDYVMVRDPNNQDARAGAINAALAQGDVSRARQLTAGLSGPRSVDRMILEARVAEAEGDHSQALALLRSAKGRVIGMNAGGGGNGAPVVGGLESADNPFINKSTPAQTARTASTYGTVLPWQRTDRPTALPLTGMSLAAVETPESRTLKQINDLLDQVQERTATWTQGAVAIRSRDGESGLSNLTEIKAPLELSGVPFDSARLKLSVTPVSLDSGSFSGTSSNRFGSGALQQARMVESATAAAEATAGATTSTTTTSTTVNADGTTSTTTTTTSSTTTDVAAINPSDYVADASGAQKASGAEVNLSLSGDSYKGDIGTTPLGEDLTSLVGGLQWSPSLSNFSKLIFTAERRAVTDSLLSYVGTLDRLSGKRWGQVTKNGGSIQYAYDDGDAGLYAGIGGYSYLGENVPGNTGITSSAGFYVRPYRDTNSEVKTGINVTFMDYSKNLSYYSLGQGGYFSPQNYISVSLPLDYTQKYDDWNLTVGGSVGYQSYSQDKSAFFPNNPDLQADMERMVARGYAESAYYDASSQNGVSYNVHANGSYQINPRMSIGGQVGYDTFGDYSESTAQVFFKYLLGGK</sequence>
<comment type="caution">
    <text evidence="10">The sequence shown here is derived from an EMBL/GenBank/DDBJ whole genome shotgun (WGS) entry which is preliminary data.</text>
</comment>
<keyword evidence="11" id="KW-1185">Reference proteome</keyword>
<dbReference type="PRINTS" id="PR01441">
    <property type="entry name" value="CELLSNTHASEC"/>
</dbReference>
<dbReference type="InterPro" id="IPR003921">
    <property type="entry name" value="Cell_synth_C"/>
</dbReference>
<dbReference type="InterPro" id="IPR019734">
    <property type="entry name" value="TPR_rpt"/>
</dbReference>
<evidence type="ECO:0000256" key="3">
    <source>
        <dbReference type="ARBA" id="ARBA00022729"/>
    </source>
</evidence>
<dbReference type="InterPro" id="IPR051012">
    <property type="entry name" value="CellSynth/LPSAsmb/PSIAsmb"/>
</dbReference>
<evidence type="ECO:0000256" key="6">
    <source>
        <dbReference type="ARBA" id="ARBA00022916"/>
    </source>
</evidence>
<comment type="pathway">
    <text evidence="2">Glycan metabolism; bacterial cellulose biosynthesis.</text>
</comment>
<feature type="signal peptide" evidence="8">
    <location>
        <begin position="1"/>
        <end position="29"/>
    </location>
</feature>
<keyword evidence="3 8" id="KW-0732">Signal</keyword>
<dbReference type="Pfam" id="PF14559">
    <property type="entry name" value="TPR_19"/>
    <property type="match status" value="3"/>
</dbReference>
<dbReference type="UniPathway" id="UPA00694"/>
<dbReference type="Gene3D" id="1.25.40.10">
    <property type="entry name" value="Tetratricopeptide repeat domain"/>
    <property type="match status" value="3"/>
</dbReference>
<dbReference type="SUPFAM" id="SSF48452">
    <property type="entry name" value="TPR-like"/>
    <property type="match status" value="3"/>
</dbReference>
<protein>
    <submittedName>
        <fullName evidence="10">Tfp pilus assembly protein PilF</fullName>
    </submittedName>
</protein>